<dbReference type="InterPro" id="IPR018130">
    <property type="entry name" value="Ribosomal_uS2_CS"/>
</dbReference>
<keyword evidence="2" id="KW-0687">Ribonucleoprotein</keyword>
<proteinExistence type="predicted"/>
<protein>
    <recommendedName>
        <fullName evidence="1">30S ribosomal protein S2, chloroplastic</fullName>
    </recommendedName>
</protein>
<keyword evidence="2" id="KW-0689">Ribosomal protein</keyword>
<dbReference type="Pfam" id="PF00318">
    <property type="entry name" value="Ribosomal_S2"/>
    <property type="match status" value="2"/>
</dbReference>
<keyword evidence="2" id="KW-0496">Mitochondrion</keyword>
<dbReference type="PANTHER" id="PTHR12534">
    <property type="entry name" value="30S RIBOSOMAL PROTEIN S2 PROKARYOTIC AND ORGANELLAR"/>
    <property type="match status" value="1"/>
</dbReference>
<geneLocation type="mitochondrion" evidence="2"/>
<dbReference type="GO" id="GO:0005763">
    <property type="term" value="C:mitochondrial small ribosomal subunit"/>
    <property type="evidence" value="ECO:0007669"/>
    <property type="project" value="TreeGrafter"/>
</dbReference>
<dbReference type="GO" id="GO:0003735">
    <property type="term" value="F:structural constituent of ribosome"/>
    <property type="evidence" value="ECO:0007669"/>
    <property type="project" value="InterPro"/>
</dbReference>
<reference evidence="2" key="1">
    <citation type="submission" date="2021-02" db="EMBL/GenBank/DDBJ databases">
        <title>The mitochondrial genes of bananas.</title>
        <authorList>
            <person name="Wu C.S."/>
        </authorList>
    </citation>
    <scope>NUCLEOTIDE SEQUENCE</scope>
</reference>
<dbReference type="InterPro" id="IPR001865">
    <property type="entry name" value="Ribosomal_uS2"/>
</dbReference>
<dbReference type="EMBL" id="LC611963">
    <property type="protein sequence ID" value="BCT43295.1"/>
    <property type="molecule type" value="Genomic_DNA"/>
</dbReference>
<dbReference type="PROSITE" id="PS00962">
    <property type="entry name" value="RIBOSOMAL_S2_1"/>
    <property type="match status" value="1"/>
</dbReference>
<evidence type="ECO:0000256" key="1">
    <source>
        <dbReference type="ARBA" id="ARBA00035546"/>
    </source>
</evidence>
<gene>
    <name evidence="2" type="primary">rps2</name>
</gene>
<sequence>MNDYLYLNKGKPQMTIYSIVIHKLLSTKAHLGRRVAAHHFNKVYICGSRNGIAILDSDKTLICLRNAFHFIGSLIRQKGRSFLLKTQNNHISYIMEEMASCINDSQCRIGAFYTNYCSSPTNLRSRKNKINLGSNQQPDCVVILDAERKCSVILEADRSQIPIASLVFSTTPLRSYKRITYPIPANDPIQFIYLFCHSITKTVLLERGRIVAIQENQSNRVITQCYRIDESPLDGERIMANHLFRSMMLY</sequence>
<dbReference type="CDD" id="cd01425">
    <property type="entry name" value="RPS2"/>
    <property type="match status" value="1"/>
</dbReference>
<organism evidence="2">
    <name type="scientific">Musa coccinea</name>
    <dbReference type="NCBI Taxonomy" id="574483"/>
    <lineage>
        <taxon>Eukaryota</taxon>
        <taxon>Viridiplantae</taxon>
        <taxon>Streptophyta</taxon>
        <taxon>Embryophyta</taxon>
        <taxon>Tracheophyta</taxon>
        <taxon>Spermatophyta</taxon>
        <taxon>Magnoliopsida</taxon>
        <taxon>Liliopsida</taxon>
        <taxon>Zingiberales</taxon>
        <taxon>Musaceae</taxon>
        <taxon>Musa</taxon>
    </lineage>
</organism>
<evidence type="ECO:0000313" key="2">
    <source>
        <dbReference type="EMBL" id="BCT43295.1"/>
    </source>
</evidence>
<dbReference type="AlphaFoldDB" id="A0A8D5QJU1"/>
<accession>A0A8D5QJU1</accession>
<name>A0A8D5QJU1_9LILI</name>
<dbReference type="GO" id="GO:0006412">
    <property type="term" value="P:translation"/>
    <property type="evidence" value="ECO:0007669"/>
    <property type="project" value="InterPro"/>
</dbReference>
<dbReference type="InterPro" id="IPR005706">
    <property type="entry name" value="Ribosomal_uS2_bac/mit/plastid"/>
</dbReference>
<dbReference type="PANTHER" id="PTHR12534:SF1">
    <property type="entry name" value="SMALL RIBOSOMAL SUBUNIT PROTEIN US2M"/>
    <property type="match status" value="1"/>
</dbReference>